<dbReference type="OrthoDB" id="2091371at201174"/>
<reference evidence="2 3" key="1">
    <citation type="submission" date="2018-06" db="EMBL/GenBank/DDBJ databases">
        <authorList>
            <consortium name="Pathogen Informatics"/>
            <person name="Doyle S."/>
        </authorList>
    </citation>
    <scope>NUCLEOTIDE SEQUENCE [LARGE SCALE GENOMIC DNA]</scope>
    <source>
        <strain evidence="2 3">NCTC1934</strain>
    </source>
</reference>
<dbReference type="Proteomes" id="UP000255467">
    <property type="component" value="Unassembled WGS sequence"/>
</dbReference>
<gene>
    <name evidence="2" type="ORF">NCTC1934_00345</name>
</gene>
<name>A0A378Y844_9NOCA</name>
<dbReference type="EMBL" id="UGRY01000002">
    <property type="protein sequence ID" value="SUA72913.1"/>
    <property type="molecule type" value="Genomic_DNA"/>
</dbReference>
<feature type="region of interest" description="Disordered" evidence="1">
    <location>
        <begin position="1"/>
        <end position="23"/>
    </location>
</feature>
<keyword evidence="3" id="KW-1185">Reference proteome</keyword>
<dbReference type="RefSeq" id="WP_039816549.1">
    <property type="nucleotide sequence ID" value="NZ_JADLRM010000001.1"/>
</dbReference>
<proteinExistence type="predicted"/>
<evidence type="ECO:0000313" key="2">
    <source>
        <dbReference type="EMBL" id="SUA72913.1"/>
    </source>
</evidence>
<dbReference type="AlphaFoldDB" id="A0A378Y844"/>
<protein>
    <submittedName>
        <fullName evidence="2">Uncharacterized protein</fullName>
    </submittedName>
</protein>
<organism evidence="2 3">
    <name type="scientific">Nocardia otitidiscaviarum</name>
    <dbReference type="NCBI Taxonomy" id="1823"/>
    <lineage>
        <taxon>Bacteria</taxon>
        <taxon>Bacillati</taxon>
        <taxon>Actinomycetota</taxon>
        <taxon>Actinomycetes</taxon>
        <taxon>Mycobacteriales</taxon>
        <taxon>Nocardiaceae</taxon>
        <taxon>Nocardia</taxon>
    </lineage>
</organism>
<sequence length="91" mass="10058">MLVGDEHYGTVDGDGASTEPTDLPFLAGRVYDTEDRLMQRAYTFACPVPGCPHLHEDRTDSPPEVWQARVKSALARHLAAAHPDWRPSADD</sequence>
<accession>A0A378Y844</accession>
<evidence type="ECO:0000256" key="1">
    <source>
        <dbReference type="SAM" id="MobiDB-lite"/>
    </source>
</evidence>
<evidence type="ECO:0000313" key="3">
    <source>
        <dbReference type="Proteomes" id="UP000255467"/>
    </source>
</evidence>